<evidence type="ECO:0000259" key="8">
    <source>
        <dbReference type="Pfam" id="PF01979"/>
    </source>
</evidence>
<dbReference type="EC" id="3.5.1.25" evidence="9"/>
<protein>
    <submittedName>
        <fullName evidence="9">N-acetylglucosamine-6-phosphate deacetylase</fullName>
        <ecNumber evidence="9">3.5.1.25</ecNumber>
    </submittedName>
</protein>
<keyword evidence="4 5" id="KW-0119">Carbohydrate metabolism</keyword>
<dbReference type="Pfam" id="PF01979">
    <property type="entry name" value="Amidohydro_1"/>
    <property type="match status" value="1"/>
</dbReference>
<dbReference type="EMBL" id="CP013020">
    <property type="protein sequence ID" value="ALK86214.1"/>
    <property type="molecule type" value="Genomic_DNA"/>
</dbReference>
<evidence type="ECO:0000313" key="10">
    <source>
        <dbReference type="Proteomes" id="UP000061587"/>
    </source>
</evidence>
<gene>
    <name evidence="9" type="ORF">BvMPK_3653</name>
</gene>
<evidence type="ECO:0000256" key="1">
    <source>
        <dbReference type="ARBA" id="ARBA00010716"/>
    </source>
</evidence>
<dbReference type="FunFam" id="3.20.20.140:FF:000004">
    <property type="entry name" value="N-acetylglucosamine-6-phosphate deacetylase"/>
    <property type="match status" value="1"/>
</dbReference>
<dbReference type="InterPro" id="IPR032466">
    <property type="entry name" value="Metal_Hydrolase"/>
</dbReference>
<evidence type="ECO:0000256" key="3">
    <source>
        <dbReference type="ARBA" id="ARBA00022801"/>
    </source>
</evidence>
<dbReference type="CDD" id="cd00854">
    <property type="entry name" value="NagA"/>
    <property type="match status" value="1"/>
</dbReference>
<feature type="domain" description="Amidohydrolase-related" evidence="8">
    <location>
        <begin position="74"/>
        <end position="404"/>
    </location>
</feature>
<dbReference type="InterPro" id="IPR011059">
    <property type="entry name" value="Metal-dep_hydrolase_composite"/>
</dbReference>
<evidence type="ECO:0000256" key="2">
    <source>
        <dbReference type="ARBA" id="ARBA00022723"/>
    </source>
</evidence>
<evidence type="ECO:0000256" key="6">
    <source>
        <dbReference type="PIRSR" id="PIRSR038994-1"/>
    </source>
</evidence>
<evidence type="ECO:0000256" key="7">
    <source>
        <dbReference type="PIRSR" id="PIRSR038994-3"/>
    </source>
</evidence>
<dbReference type="SUPFAM" id="SSF51338">
    <property type="entry name" value="Composite domain of metallo-dependent hydrolases"/>
    <property type="match status" value="1"/>
</dbReference>
<dbReference type="OMA" id="PCRKGAH"/>
<accession>A0A0P0M4T5</accession>
<evidence type="ECO:0000313" key="9">
    <source>
        <dbReference type="EMBL" id="ALK86214.1"/>
    </source>
</evidence>
<feature type="binding site" evidence="7">
    <location>
        <position position="216"/>
    </location>
    <ligand>
        <name>Zn(2+)</name>
        <dbReference type="ChEBI" id="CHEBI:29105"/>
    </ligand>
</feature>
<comment type="similarity">
    <text evidence="1 5">Belongs to the metallo-dependent hydrolases superfamily. NagA family.</text>
</comment>
<dbReference type="PIRSF" id="PIRSF038994">
    <property type="entry name" value="NagA"/>
    <property type="match status" value="1"/>
</dbReference>
<proteinExistence type="inferred from homology"/>
<feature type="binding site" evidence="7">
    <location>
        <position position="151"/>
    </location>
    <ligand>
        <name>Zn(2+)</name>
        <dbReference type="ChEBI" id="CHEBI:29105"/>
    </ligand>
</feature>
<evidence type="ECO:0000256" key="4">
    <source>
        <dbReference type="ARBA" id="ARBA00023277"/>
    </source>
</evidence>
<dbReference type="InterPro" id="IPR003764">
    <property type="entry name" value="GlcNAc_6-P_deAcase"/>
</dbReference>
<dbReference type="GO" id="GO:0046872">
    <property type="term" value="F:metal ion binding"/>
    <property type="evidence" value="ECO:0007669"/>
    <property type="project" value="UniProtKB-KW"/>
</dbReference>
<dbReference type="InterPro" id="IPR006680">
    <property type="entry name" value="Amidohydro-rel"/>
</dbReference>
<feature type="active site" description="Proton donor/acceptor" evidence="6">
    <location>
        <position position="299"/>
    </location>
</feature>
<dbReference type="SUPFAM" id="SSF51556">
    <property type="entry name" value="Metallo-dependent hydrolases"/>
    <property type="match status" value="1"/>
</dbReference>
<dbReference type="GO" id="GO:0006046">
    <property type="term" value="P:N-acetylglucosamine catabolic process"/>
    <property type="evidence" value="ECO:0007669"/>
    <property type="project" value="TreeGrafter"/>
</dbReference>
<organism evidence="9 10">
    <name type="scientific">Phocaeicola vulgatus</name>
    <name type="common">Bacteroides vulgatus</name>
    <dbReference type="NCBI Taxonomy" id="821"/>
    <lineage>
        <taxon>Bacteria</taxon>
        <taxon>Pseudomonadati</taxon>
        <taxon>Bacteroidota</taxon>
        <taxon>Bacteroidia</taxon>
        <taxon>Bacteroidales</taxon>
        <taxon>Bacteroidaceae</taxon>
        <taxon>Phocaeicola</taxon>
    </lineage>
</organism>
<keyword evidence="3 5" id="KW-0378">Hydrolase</keyword>
<dbReference type="PANTHER" id="PTHR11113:SF14">
    <property type="entry name" value="N-ACETYLGLUCOSAMINE-6-PHOSPHATE DEACETYLASE"/>
    <property type="match status" value="1"/>
</dbReference>
<dbReference type="NCBIfam" id="TIGR00221">
    <property type="entry name" value="nagA"/>
    <property type="match status" value="1"/>
</dbReference>
<reference evidence="9 10" key="2">
    <citation type="journal article" date="2016" name="Genome Biol. Evol.">
        <title>Extensive mobilome-driven genome diversification in mouse gut-associated Bacteroides vulgatus mpk.</title>
        <authorList>
            <person name="Lange A."/>
            <person name="Beier S."/>
            <person name="Steimle A."/>
            <person name="Autenrieth I.B."/>
            <person name="Huson D.H."/>
            <person name="Frick J.S."/>
        </authorList>
    </citation>
    <scope>NUCLEOTIDE SEQUENCE [LARGE SCALE GENOMIC DNA]</scope>
    <source>
        <strain evidence="10">mpk</strain>
    </source>
</reference>
<name>A0A0P0M4T5_PHOVU</name>
<dbReference type="PATRIC" id="fig|821.40.peg.4392"/>
<reference evidence="10" key="1">
    <citation type="submission" date="2015-10" db="EMBL/GenBank/DDBJ databases">
        <title>Extensive mobilome-driven genome diversification in gut-associated Bacteroides vulgatus mpk.</title>
        <authorList>
            <person name="Beier S."/>
            <person name="Lange A."/>
            <person name="Huson D.H."/>
            <person name="Frick J.-S."/>
            <person name="Autenrieth I.B."/>
        </authorList>
    </citation>
    <scope>NUCLEOTIDE SEQUENCE [LARGE SCALE GENOMIC DNA]</scope>
    <source>
        <strain evidence="10">mpk</strain>
    </source>
</reference>
<evidence type="ECO:0000256" key="5">
    <source>
        <dbReference type="PIRNR" id="PIRNR038994"/>
    </source>
</evidence>
<dbReference type="Gene3D" id="2.30.40.10">
    <property type="entry name" value="Urease, subunit C, domain 1"/>
    <property type="match status" value="1"/>
</dbReference>
<dbReference type="Proteomes" id="UP000061587">
    <property type="component" value="Chromosome"/>
</dbReference>
<feature type="binding site" evidence="7">
    <location>
        <position position="237"/>
    </location>
    <ligand>
        <name>Zn(2+)</name>
        <dbReference type="ChEBI" id="CHEBI:29105"/>
    </ligand>
</feature>
<comment type="cofactor">
    <cofactor evidence="7">
        <name>a divalent metal cation</name>
        <dbReference type="ChEBI" id="CHEBI:60240"/>
    </cofactor>
    <text evidence="7">Binds 1 divalent metal cation per subunit.</text>
</comment>
<dbReference type="GO" id="GO:0008448">
    <property type="term" value="F:N-acetylglucosamine-6-phosphate deacetylase activity"/>
    <property type="evidence" value="ECO:0007669"/>
    <property type="project" value="UniProtKB-EC"/>
</dbReference>
<dbReference type="PANTHER" id="PTHR11113">
    <property type="entry name" value="N-ACETYLGLUCOSAMINE-6-PHOSPHATE DEACETYLASE"/>
    <property type="match status" value="1"/>
</dbReference>
<sequence>MKKLLFLLANLICQLKILTYHSIMLTQIINAKILTPQGWLKDGSVLMRDNKILEVTNCDLAVIGAELIDAKGMYVVPGGVEIHCHGGGGGDFMEGTEEAFRTAINAHMKHGTTSIFPTLSSSTVPMIEAAAETCTRLMAEPDSPVLGLHLEGHYLNMKMAGGQMPENIKDPDPKEYIPIVEKWGCIKRWDAAPELPGAMQFGKYITGKGILASVAHTQAEYEDIRAAWESGYSHATHFYNAMPGFHKRREYKYEGTVESIYLIDDMTVEVVADGIHVPPTILRLIYKIKGVERACVITDALACAASESNVAFDPRVIIEDGVCKLADRSALAGSVATMDRLIRTLVQKAEIPLEDAVRMASETPSRIMGVYDRKGSLQKGKDADILILDQDLNIRAVWAMGKLVEGTCTL</sequence>
<keyword evidence="2 7" id="KW-0479">Metal-binding</keyword>
<dbReference type="AlphaFoldDB" id="A0A0P0M4T5"/>
<dbReference type="Gene3D" id="3.20.20.140">
    <property type="entry name" value="Metal-dependent hydrolases"/>
    <property type="match status" value="1"/>
</dbReference>